<evidence type="ECO:0000313" key="1">
    <source>
        <dbReference type="EMBL" id="GBN71021.1"/>
    </source>
</evidence>
<proteinExistence type="predicted"/>
<accession>A0A4Y2R5U8</accession>
<keyword evidence="2" id="KW-1185">Reference proteome</keyword>
<dbReference type="EMBL" id="BGPR01015891">
    <property type="protein sequence ID" value="GBN71021.1"/>
    <property type="molecule type" value="Genomic_DNA"/>
</dbReference>
<sequence>MSAIQPSSLSEQSSSPTVLSSLSTTNACIRQNGAEVPVRYIEPHSLIWCLAQFGQIQKPNKKLRAIPLTLQSFSVSPKPSVVCVIASCQGAQYVLRFNEFTD</sequence>
<name>A0A4Y2R5U8_ARAVE</name>
<evidence type="ECO:0000313" key="2">
    <source>
        <dbReference type="Proteomes" id="UP000499080"/>
    </source>
</evidence>
<comment type="caution">
    <text evidence="1">The sequence shown here is derived from an EMBL/GenBank/DDBJ whole genome shotgun (WGS) entry which is preliminary data.</text>
</comment>
<protein>
    <submittedName>
        <fullName evidence="1">Uncharacterized protein</fullName>
    </submittedName>
</protein>
<dbReference type="Proteomes" id="UP000499080">
    <property type="component" value="Unassembled WGS sequence"/>
</dbReference>
<reference evidence="1 2" key="1">
    <citation type="journal article" date="2019" name="Sci. Rep.">
        <title>Orb-weaving spider Araneus ventricosus genome elucidates the spidroin gene catalogue.</title>
        <authorList>
            <person name="Kono N."/>
            <person name="Nakamura H."/>
            <person name="Ohtoshi R."/>
            <person name="Moran D.A.P."/>
            <person name="Shinohara A."/>
            <person name="Yoshida Y."/>
            <person name="Fujiwara M."/>
            <person name="Mori M."/>
            <person name="Tomita M."/>
            <person name="Arakawa K."/>
        </authorList>
    </citation>
    <scope>NUCLEOTIDE SEQUENCE [LARGE SCALE GENOMIC DNA]</scope>
</reference>
<gene>
    <name evidence="1" type="ORF">AVEN_94986_1</name>
</gene>
<dbReference type="AlphaFoldDB" id="A0A4Y2R5U8"/>
<organism evidence="1 2">
    <name type="scientific">Araneus ventricosus</name>
    <name type="common">Orbweaver spider</name>
    <name type="synonym">Epeira ventricosa</name>
    <dbReference type="NCBI Taxonomy" id="182803"/>
    <lineage>
        <taxon>Eukaryota</taxon>
        <taxon>Metazoa</taxon>
        <taxon>Ecdysozoa</taxon>
        <taxon>Arthropoda</taxon>
        <taxon>Chelicerata</taxon>
        <taxon>Arachnida</taxon>
        <taxon>Araneae</taxon>
        <taxon>Araneomorphae</taxon>
        <taxon>Entelegynae</taxon>
        <taxon>Araneoidea</taxon>
        <taxon>Araneidae</taxon>
        <taxon>Araneus</taxon>
    </lineage>
</organism>